<keyword evidence="1" id="KW-0732">Signal</keyword>
<feature type="non-terminal residue" evidence="2">
    <location>
        <position position="147"/>
    </location>
</feature>
<proteinExistence type="predicted"/>
<organism evidence="2">
    <name type="scientific">Arion vulgaris</name>
    <dbReference type="NCBI Taxonomy" id="1028688"/>
    <lineage>
        <taxon>Eukaryota</taxon>
        <taxon>Metazoa</taxon>
        <taxon>Spiralia</taxon>
        <taxon>Lophotrochozoa</taxon>
        <taxon>Mollusca</taxon>
        <taxon>Gastropoda</taxon>
        <taxon>Heterobranchia</taxon>
        <taxon>Euthyneura</taxon>
        <taxon>Panpulmonata</taxon>
        <taxon>Eupulmonata</taxon>
        <taxon>Stylommatophora</taxon>
        <taxon>Helicina</taxon>
        <taxon>Arionoidea</taxon>
        <taxon>Arionidae</taxon>
        <taxon>Arion</taxon>
    </lineage>
</organism>
<feature type="signal peptide" evidence="1">
    <location>
        <begin position="1"/>
        <end position="17"/>
    </location>
</feature>
<evidence type="ECO:0008006" key="3">
    <source>
        <dbReference type="Google" id="ProtNLM"/>
    </source>
</evidence>
<dbReference type="AlphaFoldDB" id="A0A0B7BLN2"/>
<protein>
    <recommendedName>
        <fullName evidence="3">EGF-like domain-containing protein</fullName>
    </recommendedName>
</protein>
<dbReference type="EMBL" id="HACG01046983">
    <property type="protein sequence ID" value="CEK93848.1"/>
    <property type="molecule type" value="Transcribed_RNA"/>
</dbReference>
<reference evidence="2" key="1">
    <citation type="submission" date="2014-12" db="EMBL/GenBank/DDBJ databases">
        <title>Insight into the proteome of Arion vulgaris.</title>
        <authorList>
            <person name="Aradska J."/>
            <person name="Bulat T."/>
            <person name="Smidak R."/>
            <person name="Sarate P."/>
            <person name="Gangsoo J."/>
            <person name="Sialana F."/>
            <person name="Bilban M."/>
            <person name="Lubec G."/>
        </authorList>
    </citation>
    <scope>NUCLEOTIDE SEQUENCE</scope>
    <source>
        <tissue evidence="2">Skin</tissue>
    </source>
</reference>
<evidence type="ECO:0000256" key="1">
    <source>
        <dbReference type="SAM" id="SignalP"/>
    </source>
</evidence>
<evidence type="ECO:0000313" key="2">
    <source>
        <dbReference type="EMBL" id="CEK93848.1"/>
    </source>
</evidence>
<accession>A0A0B7BLN2</accession>
<feature type="chain" id="PRO_5002113833" description="EGF-like domain-containing protein" evidence="1">
    <location>
        <begin position="18"/>
        <end position="147"/>
    </location>
</feature>
<sequence length="147" mass="16072">MKKQALIVLSLAMLVCAVVTFDCNGWFGTPCIYKCRCTGVCDENGTCASGQSCLSGWFGPACQYADLGSIVYPPTSVTGLSNGYCSNSLNNLSTLVLNWNKSYHFTWMRVSMNNSDFLHNFTVNFNNDQTIGCTNLRNATVDSTTLD</sequence>
<name>A0A0B7BLN2_9EUPU</name>
<gene>
    <name evidence="2" type="primary">ORF197543</name>
</gene>